<protein>
    <submittedName>
        <fullName evidence="5">Uncharacterized protein</fullName>
    </submittedName>
</protein>
<keyword evidence="1" id="KW-0547">Nucleotide-binding</keyword>
<dbReference type="InterPro" id="IPR027413">
    <property type="entry name" value="GROEL-like_equatorial_sf"/>
</dbReference>
<dbReference type="EMBL" id="LR031572">
    <property type="protein sequence ID" value="VDC80358.1"/>
    <property type="molecule type" value="Genomic_DNA"/>
</dbReference>
<dbReference type="Gene3D" id="1.10.560.10">
    <property type="entry name" value="GroEL-like equatorial domain"/>
    <property type="match status" value="1"/>
</dbReference>
<feature type="compositionally biased region" description="Basic and acidic residues" evidence="4">
    <location>
        <begin position="193"/>
        <end position="207"/>
    </location>
</feature>
<sequence length="246" mass="27084">MASKDKMIWTASGENMIASNIATKMEAIPPAAKHMVELLRSQDSAAREYWTRTVVVAIGGALLKQCVMLLISGIDASVISDALHKTAAKAVEILNAMAVNGGGAPVIELSRQLSAWAKVLHGMESNCVKSFVEALEAIPYTIDIVTELRNKHAQGHITNILEENVVQPLLVSASGITFAIEREEEVEATKLSTQEKKNEEVTKESLRRRTTNCSREEAIKKKEEDEEEETWRARNGGARSRPTWTT</sequence>
<evidence type="ECO:0000256" key="4">
    <source>
        <dbReference type="SAM" id="MobiDB-lite"/>
    </source>
</evidence>
<dbReference type="AlphaFoldDB" id="A0A3P6A7Z1"/>
<dbReference type="SUPFAM" id="SSF48592">
    <property type="entry name" value="GroEL equatorial domain-like"/>
    <property type="match status" value="1"/>
</dbReference>
<reference evidence="5" key="1">
    <citation type="submission" date="2018-11" db="EMBL/GenBank/DDBJ databases">
        <authorList>
            <consortium name="Genoscope - CEA"/>
            <person name="William W."/>
        </authorList>
    </citation>
    <scope>NUCLEOTIDE SEQUENCE</scope>
</reference>
<dbReference type="PANTHER" id="PTHR11353">
    <property type="entry name" value="CHAPERONIN"/>
    <property type="match status" value="1"/>
</dbReference>
<organism evidence="5">
    <name type="scientific">Brassica campestris</name>
    <name type="common">Field mustard</name>
    <dbReference type="NCBI Taxonomy" id="3711"/>
    <lineage>
        <taxon>Eukaryota</taxon>
        <taxon>Viridiplantae</taxon>
        <taxon>Streptophyta</taxon>
        <taxon>Embryophyta</taxon>
        <taxon>Tracheophyta</taxon>
        <taxon>Spermatophyta</taxon>
        <taxon>Magnoliopsida</taxon>
        <taxon>eudicotyledons</taxon>
        <taxon>Gunneridae</taxon>
        <taxon>Pentapetalae</taxon>
        <taxon>rosids</taxon>
        <taxon>malvids</taxon>
        <taxon>Brassicales</taxon>
        <taxon>Brassicaceae</taxon>
        <taxon>Brassiceae</taxon>
        <taxon>Brassica</taxon>
    </lineage>
</organism>
<keyword evidence="2" id="KW-0067">ATP-binding</keyword>
<dbReference type="GO" id="GO:0140662">
    <property type="term" value="F:ATP-dependent protein folding chaperone"/>
    <property type="evidence" value="ECO:0007669"/>
    <property type="project" value="InterPro"/>
</dbReference>
<dbReference type="GO" id="GO:0005524">
    <property type="term" value="F:ATP binding"/>
    <property type="evidence" value="ECO:0007669"/>
    <property type="project" value="UniProtKB-KW"/>
</dbReference>
<evidence type="ECO:0000256" key="3">
    <source>
        <dbReference type="ARBA" id="ARBA00023186"/>
    </source>
</evidence>
<proteinExistence type="predicted"/>
<keyword evidence="3" id="KW-0143">Chaperone</keyword>
<gene>
    <name evidence="5" type="ORF">BRAA03T11576Z</name>
</gene>
<evidence type="ECO:0000256" key="2">
    <source>
        <dbReference type="ARBA" id="ARBA00022840"/>
    </source>
</evidence>
<dbReference type="Pfam" id="PF00118">
    <property type="entry name" value="Cpn60_TCP1"/>
    <property type="match status" value="1"/>
</dbReference>
<dbReference type="InterPro" id="IPR017998">
    <property type="entry name" value="Chaperone_TCP-1"/>
</dbReference>
<accession>A0A3P6A7Z1</accession>
<evidence type="ECO:0000313" key="5">
    <source>
        <dbReference type="EMBL" id="VDC80358.1"/>
    </source>
</evidence>
<feature type="compositionally biased region" description="Basic and acidic residues" evidence="4">
    <location>
        <begin position="214"/>
        <end position="223"/>
    </location>
</feature>
<name>A0A3P6A7Z1_BRACM</name>
<dbReference type="InterPro" id="IPR002423">
    <property type="entry name" value="Cpn60/GroEL/TCP-1"/>
</dbReference>
<evidence type="ECO:0000256" key="1">
    <source>
        <dbReference type="ARBA" id="ARBA00022741"/>
    </source>
</evidence>
<feature type="region of interest" description="Disordered" evidence="4">
    <location>
        <begin position="190"/>
        <end position="246"/>
    </location>
</feature>